<name>A0A941JN81_9CHRO</name>
<dbReference type="GO" id="GO:0005525">
    <property type="term" value="F:GTP binding"/>
    <property type="evidence" value="ECO:0007669"/>
    <property type="project" value="UniProtKB-KW"/>
</dbReference>
<evidence type="ECO:0000259" key="7">
    <source>
        <dbReference type="Pfam" id="PF00350"/>
    </source>
</evidence>
<keyword evidence="2" id="KW-0547">Nucleotide-binding</keyword>
<evidence type="ECO:0000256" key="4">
    <source>
        <dbReference type="ARBA" id="ARBA00023134"/>
    </source>
</evidence>
<dbReference type="PANTHER" id="PTHR10465">
    <property type="entry name" value="TRANSMEMBRANE GTPASE FZO1"/>
    <property type="match status" value="1"/>
</dbReference>
<dbReference type="InterPro" id="IPR027094">
    <property type="entry name" value="Mitofusin_fam"/>
</dbReference>
<evidence type="ECO:0000256" key="2">
    <source>
        <dbReference type="ARBA" id="ARBA00022741"/>
    </source>
</evidence>
<dbReference type="GO" id="GO:0003924">
    <property type="term" value="F:GTPase activity"/>
    <property type="evidence" value="ECO:0007669"/>
    <property type="project" value="InterPro"/>
</dbReference>
<reference evidence="8" key="1">
    <citation type="submission" date="2021-02" db="EMBL/GenBank/DDBJ databases">
        <title>Metagenome analyses of Stigonema ocellatum DSM 106950, Chlorogloea purpurea SAG 13.99 and Gomphosphaeria aponina DSM 107014.</title>
        <authorList>
            <person name="Marter P."/>
            <person name="Huang S."/>
        </authorList>
    </citation>
    <scope>NUCLEOTIDE SEQUENCE</scope>
    <source>
        <strain evidence="8">JP213</strain>
    </source>
</reference>
<evidence type="ECO:0000256" key="6">
    <source>
        <dbReference type="SAM" id="Coils"/>
    </source>
</evidence>
<dbReference type="InterPro" id="IPR027417">
    <property type="entry name" value="P-loop_NTPase"/>
</dbReference>
<keyword evidence="4" id="KW-0342">GTP-binding</keyword>
<proteinExistence type="predicted"/>
<dbReference type="AlphaFoldDB" id="A0A941JN81"/>
<dbReference type="GO" id="GO:0016020">
    <property type="term" value="C:membrane"/>
    <property type="evidence" value="ECO:0007669"/>
    <property type="project" value="UniProtKB-SubCell"/>
</dbReference>
<protein>
    <submittedName>
        <fullName evidence="8">Dynamin-like GTPase family protein</fullName>
    </submittedName>
</protein>
<dbReference type="Pfam" id="PF00350">
    <property type="entry name" value="Dynamin_N"/>
    <property type="match status" value="1"/>
</dbReference>
<dbReference type="Proteomes" id="UP000767446">
    <property type="component" value="Unassembled WGS sequence"/>
</dbReference>
<sequence length="814" mass="93023">MNKTSILPQCENLGEQVDTLLTLLRQEPSLRAQQDTTAIEASLKKAISPKFEIVFAGAFSAGKSMLINALLERELLYSAEGHATGTECYIQYAQPAEERVVLTFLSEAEIQEEAIALCQRLGLKTVTDIQQPEIIELLHQACEAIIQQEGGESKSERAKQAKALTLLLEGLTNNQDRIDPIRNNTYSMEQFNFSNLSEAAGYARRGSNSAVLKKLEYYCHHPLLKDGNILVDMPGIDAPVKRDAELTYRKIEHPDTSAVVTVLKPASEGDMTTEETELMEKMRSNPSIRDRVFYVFNRIDETWYNSQLRQRLDSLINSQFSDTSRIYKTSGLLGFYGSQIKKTTGGDRFGLDSIFKESVKGLGGEETTPQFVSEFNNYCGNSGKLFRSQFKVSVHSYESANENYVRILSEWGTPLIEQLIADSGVEEFKGGITRYLTEEKRPQLFASLADDLQPLCINLRNFYLEKRRYLDSQPREIEAMKTQELLRLNQELQEVGEDFRQHIQGEINDGVINGDFAFEADFKQLKKSMVDRLDELLRTFSVANAYSRATKNHPRNSTAPLIAVLVEALYYLANELEDVLVEESAKLVKSFFQRLNERVRKQEYYRKLYRLLGNDGGLEKRLAEVEKSIIHALVSEAKTECDRYVRESPRFYDEGTFSIYQFRQTLQQTSQSYDCQSMVEAEPAIRQLLKFDFEPKVAATIHSHFRQTINQTLNTQLSPMAEQMADDILQKYDQARAYLEQSLEQEAEEKIANNKRLLDEIEGKIRAYNDAVVGINRCLQAMQIYERQLPILADFEGENEEIEEAEDILNMVRE</sequence>
<organism evidence="8 9">
    <name type="scientific">Gomphosphaeria aponina SAG 52.96 = DSM 107014</name>
    <dbReference type="NCBI Taxonomy" id="1521640"/>
    <lineage>
        <taxon>Bacteria</taxon>
        <taxon>Bacillati</taxon>
        <taxon>Cyanobacteriota</taxon>
        <taxon>Cyanophyceae</taxon>
        <taxon>Oscillatoriophycideae</taxon>
        <taxon>Chroococcales</taxon>
        <taxon>Gomphosphaeriaceae</taxon>
        <taxon>Gomphosphaeria</taxon>
    </lineage>
</organism>
<feature type="domain" description="Dynamin N-terminal" evidence="7">
    <location>
        <begin position="53"/>
        <end position="287"/>
    </location>
</feature>
<keyword evidence="6" id="KW-0175">Coiled coil</keyword>
<dbReference type="InterPro" id="IPR045063">
    <property type="entry name" value="Dynamin_N"/>
</dbReference>
<accession>A0A941JN81</accession>
<comment type="subcellular location">
    <subcellularLocation>
        <location evidence="1">Membrane</location>
    </subcellularLocation>
</comment>
<evidence type="ECO:0000313" key="9">
    <source>
        <dbReference type="Proteomes" id="UP000767446"/>
    </source>
</evidence>
<dbReference type="PANTHER" id="PTHR10465:SF0">
    <property type="entry name" value="SARCALUMENIN"/>
    <property type="match status" value="1"/>
</dbReference>
<evidence type="ECO:0000256" key="3">
    <source>
        <dbReference type="ARBA" id="ARBA00022801"/>
    </source>
</evidence>
<comment type="caution">
    <text evidence="8">The sequence shown here is derived from an EMBL/GenBank/DDBJ whole genome shotgun (WGS) entry which is preliminary data.</text>
</comment>
<evidence type="ECO:0000313" key="8">
    <source>
        <dbReference type="EMBL" id="MBR8829049.1"/>
    </source>
</evidence>
<dbReference type="Gene3D" id="3.40.50.300">
    <property type="entry name" value="P-loop containing nucleotide triphosphate hydrolases"/>
    <property type="match status" value="1"/>
</dbReference>
<feature type="coiled-coil region" evidence="6">
    <location>
        <begin position="729"/>
        <end position="771"/>
    </location>
</feature>
<keyword evidence="5" id="KW-0472">Membrane</keyword>
<evidence type="ECO:0000256" key="1">
    <source>
        <dbReference type="ARBA" id="ARBA00004370"/>
    </source>
</evidence>
<gene>
    <name evidence="8" type="ORF">DSM107014_14315</name>
</gene>
<evidence type="ECO:0000256" key="5">
    <source>
        <dbReference type="ARBA" id="ARBA00023136"/>
    </source>
</evidence>
<dbReference type="SUPFAM" id="SSF52540">
    <property type="entry name" value="P-loop containing nucleoside triphosphate hydrolases"/>
    <property type="match status" value="1"/>
</dbReference>
<keyword evidence="3" id="KW-0378">Hydrolase</keyword>
<dbReference type="EMBL" id="JADQBC010000104">
    <property type="protein sequence ID" value="MBR8829049.1"/>
    <property type="molecule type" value="Genomic_DNA"/>
</dbReference>